<organism evidence="3 4">
    <name type="scientific">Alienimonas chondri</name>
    <dbReference type="NCBI Taxonomy" id="2681879"/>
    <lineage>
        <taxon>Bacteria</taxon>
        <taxon>Pseudomonadati</taxon>
        <taxon>Planctomycetota</taxon>
        <taxon>Planctomycetia</taxon>
        <taxon>Planctomycetales</taxon>
        <taxon>Planctomycetaceae</taxon>
        <taxon>Alienimonas</taxon>
    </lineage>
</organism>
<evidence type="ECO:0000259" key="1">
    <source>
        <dbReference type="Pfam" id="PF13175"/>
    </source>
</evidence>
<evidence type="ECO:0000313" key="3">
    <source>
        <dbReference type="EMBL" id="NNJ27624.1"/>
    </source>
</evidence>
<dbReference type="PANTHER" id="PTHR43581">
    <property type="entry name" value="ATP/GTP PHOSPHATASE"/>
    <property type="match status" value="1"/>
</dbReference>
<dbReference type="InterPro" id="IPR051396">
    <property type="entry name" value="Bact_Antivir_Def_Nuclease"/>
</dbReference>
<dbReference type="InterPro" id="IPR027417">
    <property type="entry name" value="P-loop_NTPase"/>
</dbReference>
<reference evidence="3 4" key="1">
    <citation type="journal article" date="2020" name="Syst. Appl. Microbiol.">
        <title>Alienimonas chondri sp. nov., a novel planctomycete isolated from the biofilm of the red alga Chondrus crispus.</title>
        <authorList>
            <person name="Vitorino I."/>
            <person name="Albuquerque L."/>
            <person name="Wiegand S."/>
            <person name="Kallscheuer N."/>
            <person name="da Costa M.S."/>
            <person name="Lobo-da-Cunha A."/>
            <person name="Jogler C."/>
            <person name="Lage O.M."/>
        </authorList>
    </citation>
    <scope>NUCLEOTIDE SEQUENCE [LARGE SCALE GENOMIC DNA]</scope>
    <source>
        <strain evidence="3 4">LzC2</strain>
    </source>
</reference>
<dbReference type="InterPro" id="IPR003959">
    <property type="entry name" value="ATPase_AAA_core"/>
</dbReference>
<dbReference type="Pfam" id="PF13175">
    <property type="entry name" value="AAA_15"/>
    <property type="match status" value="1"/>
</dbReference>
<protein>
    <submittedName>
        <fullName evidence="3">Uncharacterized protein</fullName>
    </submittedName>
</protein>
<accession>A0ABX1VHK5</accession>
<dbReference type="RefSeq" id="WP_171189531.1">
    <property type="nucleotide sequence ID" value="NZ_WTPX01000175.1"/>
</dbReference>
<dbReference type="EMBL" id="WTPX01000175">
    <property type="protein sequence ID" value="NNJ27624.1"/>
    <property type="molecule type" value="Genomic_DNA"/>
</dbReference>
<dbReference type="Proteomes" id="UP000609651">
    <property type="component" value="Unassembled WGS sequence"/>
</dbReference>
<dbReference type="Pfam" id="PF13304">
    <property type="entry name" value="AAA_21"/>
    <property type="match status" value="1"/>
</dbReference>
<dbReference type="SUPFAM" id="SSF52540">
    <property type="entry name" value="P-loop containing nucleoside triphosphate hydrolases"/>
    <property type="match status" value="1"/>
</dbReference>
<feature type="domain" description="ATPase AAA-type core" evidence="2">
    <location>
        <begin position="235"/>
        <end position="307"/>
    </location>
</feature>
<keyword evidence="4" id="KW-1185">Reference proteome</keyword>
<gene>
    <name evidence="3" type="ORF">LzC2_37310</name>
</gene>
<evidence type="ECO:0000259" key="2">
    <source>
        <dbReference type="Pfam" id="PF13304"/>
    </source>
</evidence>
<comment type="caution">
    <text evidence="3">The sequence shown here is derived from an EMBL/GenBank/DDBJ whole genome shotgun (WGS) entry which is preliminary data.</text>
</comment>
<dbReference type="InterPro" id="IPR041685">
    <property type="entry name" value="AAA_GajA/Old/RecF-like"/>
</dbReference>
<name>A0ABX1VHK5_9PLAN</name>
<dbReference type="PANTHER" id="PTHR43581:SF2">
    <property type="entry name" value="EXCINUCLEASE ATPASE SUBUNIT"/>
    <property type="match status" value="1"/>
</dbReference>
<evidence type="ECO:0000313" key="4">
    <source>
        <dbReference type="Proteomes" id="UP000609651"/>
    </source>
</evidence>
<proteinExistence type="predicted"/>
<feature type="domain" description="Endonuclease GajA/Old nuclease/RecF-like AAA" evidence="1">
    <location>
        <begin position="23"/>
        <end position="65"/>
    </location>
</feature>
<dbReference type="Gene3D" id="3.40.50.300">
    <property type="entry name" value="P-loop containing nucleotide triphosphate hydrolases"/>
    <property type="match status" value="2"/>
</dbReference>
<sequence>MSVADPESPAAPDAAPTGAVARIQSVEIENLRGIKSGKLEGLAPLTILTGPNGSGKSTVLDALDIGGSPNPAEAVQDCVNRRPPISGAARWLLWRGHGGGERCRVQCVATAGEARGCTLTVTEDRAAATWEITVTAALHAETVRTYQRTFRHNGMSIERQHPEVDVALPGVDEVEVVEGVPRTFRNTLSDLYSAIARAGRRENIAVLASSLVSTVDRVEVLTEGDVPVLHFGWAGGSLPIAYYGEGTHAAFRIGLSLTALSGGVALLEEPEAHLHPAAMALVAKAIVNAVRSGTQVVLTTHSLEFIDCLLDECEEPDGLLALFTLWLDDGHLQSVRHDGGEVRFARRQIAEDLR</sequence>